<feature type="domain" description="Putative DNA-binding" evidence="1">
    <location>
        <begin position="7"/>
        <end position="95"/>
    </location>
</feature>
<proteinExistence type="predicted"/>
<comment type="caution">
    <text evidence="2">The sequence shown here is derived from an EMBL/GenBank/DDBJ whole genome shotgun (WGS) entry which is preliminary data.</text>
</comment>
<dbReference type="Pfam" id="PF09836">
    <property type="entry name" value="DUF2063"/>
    <property type="match status" value="1"/>
</dbReference>
<dbReference type="InterPro" id="IPR044922">
    <property type="entry name" value="DUF2063_N_sf"/>
</dbReference>
<protein>
    <submittedName>
        <fullName evidence="2">DUF2063 domain-containing protein</fullName>
    </submittedName>
</protein>
<accession>A0A258D5D5</accession>
<organism evidence="2 3">
    <name type="scientific">Caulobacter vibrioides</name>
    <name type="common">Caulobacter crescentus</name>
    <dbReference type="NCBI Taxonomy" id="155892"/>
    <lineage>
        <taxon>Bacteria</taxon>
        <taxon>Pseudomonadati</taxon>
        <taxon>Pseudomonadota</taxon>
        <taxon>Alphaproteobacteria</taxon>
        <taxon>Caulobacterales</taxon>
        <taxon>Caulobacteraceae</taxon>
        <taxon>Caulobacter</taxon>
    </lineage>
</organism>
<dbReference type="Gene3D" id="1.10.150.690">
    <property type="entry name" value="DUF2063"/>
    <property type="match status" value="1"/>
</dbReference>
<evidence type="ECO:0000259" key="1">
    <source>
        <dbReference type="Pfam" id="PF09836"/>
    </source>
</evidence>
<sequence length="253" mass="26969">MSELQAFQDAFVAALRRDGAALSPWLVSDTPPPGLAVYRNTIAKGCVDALAENFPTVRAMVDEAWFTGAALLFAREKPPEHAALLDYGAAFPTWLEKFPPAIDLPYLAGVAHLDRLWIESLFAAEAPHLEAASLSSLSPDDWASARTQAHPSLRLAAFDAGLPGLWLAARAGADDLELTEAPQTLMLVRRAGVVRSRIVDDAEAEFLRAVRSGHTLSAAAERAAEAKPGAPIATLFAALIADGVFSGLDMDTR</sequence>
<dbReference type="EMBL" id="NCDQ01000182">
    <property type="protein sequence ID" value="OYX02562.1"/>
    <property type="molecule type" value="Genomic_DNA"/>
</dbReference>
<name>A0A258D5D5_CAUVI</name>
<gene>
    <name evidence="2" type="ORF">B7Z12_11850</name>
</gene>
<evidence type="ECO:0000313" key="3">
    <source>
        <dbReference type="Proteomes" id="UP000215616"/>
    </source>
</evidence>
<dbReference type="Proteomes" id="UP000215616">
    <property type="component" value="Unassembled WGS sequence"/>
</dbReference>
<dbReference type="InterPro" id="IPR018640">
    <property type="entry name" value="DUF2063"/>
</dbReference>
<reference evidence="2 3" key="1">
    <citation type="submission" date="2017-03" db="EMBL/GenBank/DDBJ databases">
        <title>Lifting the veil on microbial sulfur biogeochemistry in mining wastewaters.</title>
        <authorList>
            <person name="Kantor R.S."/>
            <person name="Colenbrander Nelson T."/>
            <person name="Marshall S."/>
            <person name="Bennett D."/>
            <person name="Apte S."/>
            <person name="Camacho D."/>
            <person name="Thomas B.C."/>
            <person name="Warren L.A."/>
            <person name="Banfield J.F."/>
        </authorList>
    </citation>
    <scope>NUCLEOTIDE SEQUENCE [LARGE SCALE GENOMIC DNA]</scope>
    <source>
        <strain evidence="2">32-67-7</strain>
    </source>
</reference>
<evidence type="ECO:0000313" key="2">
    <source>
        <dbReference type="EMBL" id="OYX02562.1"/>
    </source>
</evidence>
<dbReference type="AlphaFoldDB" id="A0A258D5D5"/>